<dbReference type="Proteomes" id="UP000070544">
    <property type="component" value="Unassembled WGS sequence"/>
</dbReference>
<dbReference type="PANTHER" id="PTHR24320:SF148">
    <property type="entry name" value="NAD(P)-BINDING ROSSMANN-FOLD SUPERFAMILY PROTEIN"/>
    <property type="match status" value="1"/>
</dbReference>
<comment type="similarity">
    <text evidence="1 3">Belongs to the short-chain dehydrogenases/reductases (SDR) family.</text>
</comment>
<dbReference type="GO" id="GO:0016491">
    <property type="term" value="F:oxidoreductase activity"/>
    <property type="evidence" value="ECO:0007669"/>
    <property type="project" value="UniProtKB-KW"/>
</dbReference>
<dbReference type="InterPro" id="IPR036291">
    <property type="entry name" value="NAD(P)-bd_dom_sf"/>
</dbReference>
<keyword evidence="2" id="KW-0560">Oxidoreductase</keyword>
<proteinExistence type="inferred from homology"/>
<evidence type="ECO:0000313" key="4">
    <source>
        <dbReference type="EMBL" id="KXS20716.1"/>
    </source>
</evidence>
<dbReference type="InterPro" id="IPR002347">
    <property type="entry name" value="SDR_fam"/>
</dbReference>
<dbReference type="SUPFAM" id="SSF51735">
    <property type="entry name" value="NAD(P)-binding Rossmann-fold domains"/>
    <property type="match status" value="1"/>
</dbReference>
<organism evidence="4 5">
    <name type="scientific">Gonapodya prolifera (strain JEL478)</name>
    <name type="common">Monoblepharis prolifera</name>
    <dbReference type="NCBI Taxonomy" id="1344416"/>
    <lineage>
        <taxon>Eukaryota</taxon>
        <taxon>Fungi</taxon>
        <taxon>Fungi incertae sedis</taxon>
        <taxon>Chytridiomycota</taxon>
        <taxon>Chytridiomycota incertae sedis</taxon>
        <taxon>Monoblepharidomycetes</taxon>
        <taxon>Monoblepharidales</taxon>
        <taxon>Gonapodyaceae</taxon>
        <taxon>Gonapodya</taxon>
    </lineage>
</organism>
<dbReference type="PANTHER" id="PTHR24320">
    <property type="entry name" value="RETINOL DEHYDROGENASE"/>
    <property type="match status" value="1"/>
</dbReference>
<dbReference type="OMA" id="NCHVICI"/>
<name>A0A139AVE9_GONPJ</name>
<reference evidence="4 5" key="1">
    <citation type="journal article" date="2015" name="Genome Biol. Evol.">
        <title>Phylogenomic analyses indicate that early fungi evolved digesting cell walls of algal ancestors of land plants.</title>
        <authorList>
            <person name="Chang Y."/>
            <person name="Wang S."/>
            <person name="Sekimoto S."/>
            <person name="Aerts A.L."/>
            <person name="Choi C."/>
            <person name="Clum A."/>
            <person name="LaButti K.M."/>
            <person name="Lindquist E.A."/>
            <person name="Yee Ngan C."/>
            <person name="Ohm R.A."/>
            <person name="Salamov A.A."/>
            <person name="Grigoriev I.V."/>
            <person name="Spatafora J.W."/>
            <person name="Berbee M.L."/>
        </authorList>
    </citation>
    <scope>NUCLEOTIDE SEQUENCE [LARGE SCALE GENOMIC DNA]</scope>
    <source>
        <strain evidence="4 5">JEL478</strain>
    </source>
</reference>
<evidence type="ECO:0000256" key="1">
    <source>
        <dbReference type="ARBA" id="ARBA00006484"/>
    </source>
</evidence>
<accession>A0A139AVE9</accession>
<dbReference type="STRING" id="1344416.A0A139AVE9"/>
<evidence type="ECO:0000256" key="3">
    <source>
        <dbReference type="RuleBase" id="RU000363"/>
    </source>
</evidence>
<dbReference type="PRINTS" id="PR00081">
    <property type="entry name" value="GDHRDH"/>
</dbReference>
<dbReference type="PRINTS" id="PR00080">
    <property type="entry name" value="SDRFAMILY"/>
</dbReference>
<dbReference type="OrthoDB" id="191139at2759"/>
<protein>
    <submittedName>
        <fullName evidence="4">NAD(P)-binding protein</fullName>
    </submittedName>
</protein>
<evidence type="ECO:0000313" key="5">
    <source>
        <dbReference type="Proteomes" id="UP000070544"/>
    </source>
</evidence>
<dbReference type="AlphaFoldDB" id="A0A139AVE9"/>
<dbReference type="Gene3D" id="3.40.50.720">
    <property type="entry name" value="NAD(P)-binding Rossmann-like Domain"/>
    <property type="match status" value="1"/>
</dbReference>
<keyword evidence="5" id="KW-1185">Reference proteome</keyword>
<sequence length="392" mass="43268">MPSELRSNTREVRALIASSVKSKRRFRASKGSSELGVGSYPGFSSKDIPDLTGKVAIVTGASAGLGFESVLQLAKHNCHVICIVRNEKKGQEALRKVRQKSENDKIELEVADLADLDAIKSFAEKFVARGLPLHILMNNAGITATKFNCTKDGFEMQWQTNHLAHFYLTLLLLPVLQKTATADTPVAIHNVSSIGAFAPYPKDQGGVLEIDDQVNPEIYHPMCAYGQSKLAQIAFTRELAHRLGPKSNVTVTVCHPGTLIRTEIARKSDYSCFFAHIVDLYSWCFGPSIEKGALTQLYLSTYPLFPELMTEHPIPNGSMFDYICQLKEIRPNSLAGSEEIRKRVWCISIEQLKSRGLLIADVPESPDGDGLARVLSKKSFKMSRINSLMNGA</sequence>
<dbReference type="EMBL" id="KQ965734">
    <property type="protein sequence ID" value="KXS20716.1"/>
    <property type="molecule type" value="Genomic_DNA"/>
</dbReference>
<evidence type="ECO:0000256" key="2">
    <source>
        <dbReference type="ARBA" id="ARBA00023002"/>
    </source>
</evidence>
<gene>
    <name evidence="4" type="ORF">M427DRAFT_142509</name>
</gene>
<dbReference type="Pfam" id="PF00106">
    <property type="entry name" value="adh_short"/>
    <property type="match status" value="1"/>
</dbReference>